<dbReference type="AlphaFoldDB" id="A0A7J0EX12"/>
<keyword evidence="3" id="KW-1185">Reference proteome</keyword>
<comment type="caution">
    <text evidence="2">The sequence shown here is derived from an EMBL/GenBank/DDBJ whole genome shotgun (WGS) entry which is preliminary data.</text>
</comment>
<gene>
    <name evidence="2" type="ORF">Acr_07g0012010</name>
</gene>
<accession>A0A7J0EX12</accession>
<reference evidence="2 3" key="1">
    <citation type="submission" date="2019-07" db="EMBL/GenBank/DDBJ databases">
        <title>De Novo Assembly of kiwifruit Actinidia rufa.</title>
        <authorList>
            <person name="Sugita-Konishi S."/>
            <person name="Sato K."/>
            <person name="Mori E."/>
            <person name="Abe Y."/>
            <person name="Kisaki G."/>
            <person name="Hamano K."/>
            <person name="Suezawa K."/>
            <person name="Otani M."/>
            <person name="Fukuda T."/>
            <person name="Manabe T."/>
            <person name="Gomi K."/>
            <person name="Tabuchi M."/>
            <person name="Akimitsu K."/>
            <person name="Kataoka I."/>
        </authorList>
    </citation>
    <scope>NUCLEOTIDE SEQUENCE [LARGE SCALE GENOMIC DNA]</scope>
    <source>
        <strain evidence="3">cv. Fuchu</strain>
    </source>
</reference>
<feature type="compositionally biased region" description="Polar residues" evidence="1">
    <location>
        <begin position="141"/>
        <end position="155"/>
    </location>
</feature>
<dbReference type="Proteomes" id="UP000585474">
    <property type="component" value="Unassembled WGS sequence"/>
</dbReference>
<name>A0A7J0EX12_9ERIC</name>
<dbReference type="EMBL" id="BJWL01000007">
    <property type="protein sequence ID" value="GFY91005.1"/>
    <property type="molecule type" value="Genomic_DNA"/>
</dbReference>
<proteinExistence type="predicted"/>
<evidence type="ECO:0000256" key="1">
    <source>
        <dbReference type="SAM" id="MobiDB-lite"/>
    </source>
</evidence>
<protein>
    <submittedName>
        <fullName evidence="2">Uncharacterized protein</fullName>
    </submittedName>
</protein>
<organism evidence="2 3">
    <name type="scientific">Actinidia rufa</name>
    <dbReference type="NCBI Taxonomy" id="165716"/>
    <lineage>
        <taxon>Eukaryota</taxon>
        <taxon>Viridiplantae</taxon>
        <taxon>Streptophyta</taxon>
        <taxon>Embryophyta</taxon>
        <taxon>Tracheophyta</taxon>
        <taxon>Spermatophyta</taxon>
        <taxon>Magnoliopsida</taxon>
        <taxon>eudicotyledons</taxon>
        <taxon>Gunneridae</taxon>
        <taxon>Pentapetalae</taxon>
        <taxon>asterids</taxon>
        <taxon>Ericales</taxon>
        <taxon>Actinidiaceae</taxon>
        <taxon>Actinidia</taxon>
    </lineage>
</organism>
<evidence type="ECO:0000313" key="2">
    <source>
        <dbReference type="EMBL" id="GFY91005.1"/>
    </source>
</evidence>
<sequence>MPPRQSRDRARPLLIACGTRGAGKVHGDHEEGDGENHLESVIGGANAPRGNVGGGPLAAFGGAEFMQGMFTTIKQVVRNTVQAMQVLIRVIDTRVTTAMKAFLQFCSPTFRGNLIKVYSTMASSATANKETLNETRKILNPKSQSDDGTSTQSEGRYSKKPKIFTSQQYWGIVLQSAHIRVNSSDSLSRGDIPTVRLKSSHRVEGHLFATNVVKLAMSCGNAHTRRAIKER</sequence>
<feature type="region of interest" description="Disordered" evidence="1">
    <location>
        <begin position="129"/>
        <end position="158"/>
    </location>
</feature>
<evidence type="ECO:0000313" key="3">
    <source>
        <dbReference type="Proteomes" id="UP000585474"/>
    </source>
</evidence>